<dbReference type="RefSeq" id="YP_007005120.1">
    <property type="nucleotide sequence ID" value="NC_019507.1"/>
</dbReference>
<organism evidence="1 2">
    <name type="scientific">Campylobacter phage CP21</name>
    <dbReference type="NCBI Taxonomy" id="2881391"/>
    <lineage>
        <taxon>Viruses</taxon>
        <taxon>Duplodnaviria</taxon>
        <taxon>Heunggongvirae</taxon>
        <taxon>Uroviricota</taxon>
        <taxon>Caudoviricetes</taxon>
        <taxon>Connertonviridae</taxon>
        <taxon>Firehammervirus</taxon>
        <taxon>Firehammervirus CP21</taxon>
    </lineage>
</organism>
<name>I7II65_9CAUD</name>
<evidence type="ECO:0000313" key="2">
    <source>
        <dbReference type="Proteomes" id="UP000050571"/>
    </source>
</evidence>
<protein>
    <submittedName>
        <fullName evidence="1">Uncharacterized protein</fullName>
    </submittedName>
</protein>
<dbReference type="KEGG" id="vg:14010860"/>
<dbReference type="Proteomes" id="UP000050571">
    <property type="component" value="Segment"/>
</dbReference>
<proteinExistence type="predicted"/>
<accession>I7II65</accession>
<sequence length="56" mass="6400">MNLQKVINSLTLKDEPKYAIDVINSNIDILVNDGGMKKHEAIVQVLEDVKMLYRND</sequence>
<gene>
    <name evidence="1" type="primary">CP21_050</name>
</gene>
<evidence type="ECO:0000313" key="1">
    <source>
        <dbReference type="EMBL" id="CCH63512.1"/>
    </source>
</evidence>
<keyword evidence="2" id="KW-1185">Reference proteome</keyword>
<reference evidence="1 2" key="1">
    <citation type="journal article" date="2012" name="J. Virol.">
        <title>The Complete Genome Sequence of Bacteriophage CP21 Reveals Modular Shuffling in Campylobacter Group II Phages.</title>
        <authorList>
            <person name="Hammerl J.A."/>
            <person name="Jackel C."/>
            <person name="Reetz J."/>
            <person name="Hertwig S."/>
        </authorList>
    </citation>
    <scope>NUCLEOTIDE SEQUENCE [LARGE SCALE GENOMIC DNA]</scope>
</reference>
<dbReference type="GeneID" id="14010860"/>
<dbReference type="EMBL" id="HE815464">
    <property type="protein sequence ID" value="CCH63512.1"/>
    <property type="molecule type" value="Genomic_DNA"/>
</dbReference>